<dbReference type="Proteomes" id="UP000799438">
    <property type="component" value="Unassembled WGS sequence"/>
</dbReference>
<proteinExistence type="predicted"/>
<evidence type="ECO:0000313" key="1">
    <source>
        <dbReference type="EMBL" id="KAF2142545.1"/>
    </source>
</evidence>
<dbReference type="OrthoDB" id="2013972at2759"/>
<accession>A0A6A6BGV2</accession>
<evidence type="ECO:0008006" key="3">
    <source>
        <dbReference type="Google" id="ProtNLM"/>
    </source>
</evidence>
<dbReference type="RefSeq" id="XP_033398257.1">
    <property type="nucleotide sequence ID" value="XM_033540393.1"/>
</dbReference>
<dbReference type="EMBL" id="ML995484">
    <property type="protein sequence ID" value="KAF2142545.1"/>
    <property type="molecule type" value="Genomic_DNA"/>
</dbReference>
<reference evidence="1" key="1">
    <citation type="journal article" date="2020" name="Stud. Mycol.">
        <title>101 Dothideomycetes genomes: a test case for predicting lifestyles and emergence of pathogens.</title>
        <authorList>
            <person name="Haridas S."/>
            <person name="Albert R."/>
            <person name="Binder M."/>
            <person name="Bloem J."/>
            <person name="Labutti K."/>
            <person name="Salamov A."/>
            <person name="Andreopoulos B."/>
            <person name="Baker S."/>
            <person name="Barry K."/>
            <person name="Bills G."/>
            <person name="Bluhm B."/>
            <person name="Cannon C."/>
            <person name="Castanera R."/>
            <person name="Culley D."/>
            <person name="Daum C."/>
            <person name="Ezra D."/>
            <person name="Gonzalez J."/>
            <person name="Henrissat B."/>
            <person name="Kuo A."/>
            <person name="Liang C."/>
            <person name="Lipzen A."/>
            <person name="Lutzoni F."/>
            <person name="Magnuson J."/>
            <person name="Mondo S."/>
            <person name="Nolan M."/>
            <person name="Ohm R."/>
            <person name="Pangilinan J."/>
            <person name="Park H.-J."/>
            <person name="Ramirez L."/>
            <person name="Alfaro M."/>
            <person name="Sun H."/>
            <person name="Tritt A."/>
            <person name="Yoshinaga Y."/>
            <person name="Zwiers L.-H."/>
            <person name="Turgeon B."/>
            <person name="Goodwin S."/>
            <person name="Spatafora J."/>
            <person name="Crous P."/>
            <person name="Grigoriev I."/>
        </authorList>
    </citation>
    <scope>NUCLEOTIDE SEQUENCE</scope>
    <source>
        <strain evidence="1">CBS 121167</strain>
    </source>
</reference>
<dbReference type="PANTHER" id="PTHR43036:SF2">
    <property type="entry name" value="OS04G0481300 PROTEIN"/>
    <property type="match status" value="1"/>
</dbReference>
<dbReference type="SUPFAM" id="SSF53335">
    <property type="entry name" value="S-adenosyl-L-methionine-dependent methyltransferases"/>
    <property type="match status" value="1"/>
</dbReference>
<name>A0A6A6BGV2_9PEZI</name>
<dbReference type="GeneID" id="54297889"/>
<organism evidence="1 2">
    <name type="scientific">Aplosporella prunicola CBS 121167</name>
    <dbReference type="NCBI Taxonomy" id="1176127"/>
    <lineage>
        <taxon>Eukaryota</taxon>
        <taxon>Fungi</taxon>
        <taxon>Dikarya</taxon>
        <taxon>Ascomycota</taxon>
        <taxon>Pezizomycotina</taxon>
        <taxon>Dothideomycetes</taxon>
        <taxon>Dothideomycetes incertae sedis</taxon>
        <taxon>Botryosphaeriales</taxon>
        <taxon>Aplosporellaceae</taxon>
        <taxon>Aplosporella</taxon>
    </lineage>
</organism>
<protein>
    <recommendedName>
        <fullName evidence="3">Methyltransferase type 11 domain-containing protein</fullName>
    </recommendedName>
</protein>
<keyword evidence="2" id="KW-1185">Reference proteome</keyword>
<dbReference type="InterPro" id="IPR029063">
    <property type="entry name" value="SAM-dependent_MTases_sf"/>
</dbReference>
<dbReference type="Gene3D" id="3.40.50.150">
    <property type="entry name" value="Vaccinia Virus protein VP39"/>
    <property type="match status" value="1"/>
</dbReference>
<sequence>MPLLPRSALAAGAMSAISTSTSTSTAGITNWSARAHQPCHPSWPYQPADFTRLDPGADGAFYAAARFVTHIDDAAIARLRAYYAAALPRRGRLLDFCSSWISHYPPEIEEAARAGALQVLGTGLNAAELAANPVLARCVGKSGTQWPLVRDLNAYPDLGDVLHEDEVLDAATCVVSIDYLTRPREVLEGLRKRMKKGGTVHLVVSNRCFPTKVIARWLRIGEEERLNMVGGERLTLRTRRCCTLLTMRRLSCLFWME</sequence>
<dbReference type="AlphaFoldDB" id="A0A6A6BGV2"/>
<gene>
    <name evidence="1" type="ORF">K452DRAFT_286972</name>
</gene>
<evidence type="ECO:0000313" key="2">
    <source>
        <dbReference type="Proteomes" id="UP000799438"/>
    </source>
</evidence>
<dbReference type="PANTHER" id="PTHR43036">
    <property type="entry name" value="OSJNBB0011N17.9 PROTEIN"/>
    <property type="match status" value="1"/>
</dbReference>